<dbReference type="Pfam" id="PF13976">
    <property type="entry name" value="gag_pre-integrs"/>
    <property type="match status" value="1"/>
</dbReference>
<dbReference type="Pfam" id="PF00665">
    <property type="entry name" value="rve"/>
    <property type="match status" value="1"/>
</dbReference>
<accession>A0A8T2BLW3</accession>
<dbReference type="InterPro" id="IPR013103">
    <property type="entry name" value="RVT_2"/>
</dbReference>
<feature type="compositionally biased region" description="Polar residues" evidence="1">
    <location>
        <begin position="806"/>
        <end position="818"/>
    </location>
</feature>
<dbReference type="InterPro" id="IPR054722">
    <property type="entry name" value="PolX-like_BBD"/>
</dbReference>
<feature type="region of interest" description="Disordered" evidence="1">
    <location>
        <begin position="52"/>
        <end position="71"/>
    </location>
</feature>
<dbReference type="Pfam" id="PF25597">
    <property type="entry name" value="SH3_retrovirus"/>
    <property type="match status" value="1"/>
</dbReference>
<dbReference type="Pfam" id="PF07727">
    <property type="entry name" value="RVT_2"/>
    <property type="match status" value="1"/>
</dbReference>
<feature type="compositionally biased region" description="Polar residues" evidence="1">
    <location>
        <begin position="849"/>
        <end position="859"/>
    </location>
</feature>
<dbReference type="PROSITE" id="PS50994">
    <property type="entry name" value="INTEGRASE"/>
    <property type="match status" value="1"/>
</dbReference>
<proteinExistence type="predicted"/>
<feature type="compositionally biased region" description="Polar residues" evidence="1">
    <location>
        <begin position="832"/>
        <end position="841"/>
    </location>
</feature>
<feature type="compositionally biased region" description="Polar residues" evidence="1">
    <location>
        <begin position="56"/>
        <end position="69"/>
    </location>
</feature>
<feature type="compositionally biased region" description="Low complexity" evidence="1">
    <location>
        <begin position="870"/>
        <end position="879"/>
    </location>
</feature>
<dbReference type="Proteomes" id="UP000694240">
    <property type="component" value="Chromosome 7"/>
</dbReference>
<dbReference type="PANTHER" id="PTHR11439:SF450">
    <property type="entry name" value="REVERSE TRANSCRIPTASE TY1_COPIA-TYPE DOMAIN-CONTAINING PROTEIN"/>
    <property type="match status" value="1"/>
</dbReference>
<dbReference type="GO" id="GO:0015074">
    <property type="term" value="P:DNA integration"/>
    <property type="evidence" value="ECO:0007669"/>
    <property type="project" value="InterPro"/>
</dbReference>
<dbReference type="InterPro" id="IPR001584">
    <property type="entry name" value="Integrase_cat-core"/>
</dbReference>
<reference evidence="3 4" key="1">
    <citation type="submission" date="2020-12" db="EMBL/GenBank/DDBJ databases">
        <title>Concerted genomic and epigenomic changes stabilize Arabidopsis allopolyploids.</title>
        <authorList>
            <person name="Chen Z."/>
        </authorList>
    </citation>
    <scope>NUCLEOTIDE SEQUENCE [LARGE SCALE GENOMIC DNA]</scope>
    <source>
        <strain evidence="3">Allo738</strain>
        <tissue evidence="3">Leaf</tissue>
    </source>
</reference>
<dbReference type="CDD" id="cd09272">
    <property type="entry name" value="RNase_HI_RT_Ty1"/>
    <property type="match status" value="1"/>
</dbReference>
<dbReference type="InterPro" id="IPR025724">
    <property type="entry name" value="GAG-pre-integrase_dom"/>
</dbReference>
<organism evidence="3 4">
    <name type="scientific">Arabidopsis thaliana x Arabidopsis arenosa</name>
    <dbReference type="NCBI Taxonomy" id="1240361"/>
    <lineage>
        <taxon>Eukaryota</taxon>
        <taxon>Viridiplantae</taxon>
        <taxon>Streptophyta</taxon>
        <taxon>Embryophyta</taxon>
        <taxon>Tracheophyta</taxon>
        <taxon>Spermatophyta</taxon>
        <taxon>Magnoliopsida</taxon>
        <taxon>eudicotyledons</taxon>
        <taxon>Gunneridae</taxon>
        <taxon>Pentapetalae</taxon>
        <taxon>rosids</taxon>
        <taxon>malvids</taxon>
        <taxon>Brassicales</taxon>
        <taxon>Brassicaceae</taxon>
        <taxon>Camelineae</taxon>
        <taxon>Arabidopsis</taxon>
    </lineage>
</organism>
<feature type="compositionally biased region" description="Basic and acidic residues" evidence="1">
    <location>
        <begin position="820"/>
        <end position="829"/>
    </location>
</feature>
<feature type="region of interest" description="Disordered" evidence="1">
    <location>
        <begin position="766"/>
        <end position="894"/>
    </location>
</feature>
<dbReference type="Pfam" id="PF14223">
    <property type="entry name" value="Retrotran_gag_2"/>
    <property type="match status" value="1"/>
</dbReference>
<evidence type="ECO:0000256" key="1">
    <source>
        <dbReference type="SAM" id="MobiDB-lite"/>
    </source>
</evidence>
<keyword evidence="4" id="KW-1185">Reference proteome</keyword>
<sequence>MAHNPDVVDITQPLLNVNMVNVTKLTSINYITWSLQVHSLLDGHDLAGYLDGSTPAPDQTLTTNNQTRPNPAFTKWRRQDKLIYSGIIGTLSPSIQSVVSKTKTATEMWQKLAATYANPSWGHIQQLRLQLKQYLKGDKSIDDYMQGFTTRFDQLALLGKPLEHEEQIEFILSGLPEDYKSVVEQIEGRQTPPSITEVHEKLLNREAKLMIAASTVASLVPVSANVATSKQRAYQGKSNQRQNWNNNNNQQQYQPRQDNRVSKGYQGKCQICGVFGHSARRCNQLPQLQSAPQSSLLPSPFRPWQPRANFAATSSNPANPWILDSGATHHMTSDLHNLSLHHPYAGEDAVLIGDGSGLPITHTGSTILPSNSRNLSLNSVLCVPNIRKNLISVYRLCNANKVSVEFFPASFQVKDLSSGVPLIHGKTSDELYEWPASPSTLSSFFAATKTKTSINDWHYRLGHPSLSITKSVVSQFSLPCNHSVTSTNLCSDCAINKSHKLPFSQTSIVSSRPLEYIFTDLWSSPIVSIDNYKYYLVLVDHYSRYTWLYPLKLKSQVRETFKAFKALVENFFSSKIGTLYSDNGGEFVALRTLLSEAGISHLTTPPHTPEHNGVSERKHRHVVETGLTLLTHAGMPKSYWTYAFTTATYLINRLPTPVIEMESPFKKLFGTAPNYSKLRVFGCLCFPWLRPYTNNKLEDRSTPCVFLGYSQTQSAYLCLQPSSGRIYTSRHVKFDESVFPFQKKSTAPPQTNPEQATIQITEPVTTIHIPPPNTTPNPPNSPNPQPSLVLSSTPGPASLDSHRQPDSSTASSQNTNGGDDSARVSHIDHVPNSPSSQTGPTSAHEEGTPNLSPTRNSGLSGDRSHTSEASSVPERSPSISPVPVPPPPVNHHPMLTRRKNHIAKPNPKYNYSAALSRIIPVEPQTVNQALKDEKWRGAMSMEIDAFARNQTFDLVPRQPHFNVVGCKWIFKNKFQSNGSLDRCKARLVAKGYNQQYGHDYTDTFSPVIKSTTIRLVLDVAVSNAWPIQQLDVNNAFLQGTLTDEVYMEQPPGFVDTDNPSYVCRRNKAIYGLKQAPRAWYNELRNFLLTIGFVNSLADTSLFVLKVGNEFIYLLVYVDDILVTGSSKLGIQRILKLLAERFSVKDAEDLNYFLGIEAHRTSKGLHLSQRKYILDLLHRYDMTNAKPVTTPMASSPKITLTTGTTLSDPTDYRKLIGSLQYLAFTRLDIAYAVNRLSQFMHRPTEDHWQAAKRVLRYLAGTPTHGIYFAAKNNLSLHAYSDADWAGDSEDCVSTNSYIVYLGKNPISWTAKKQKGVARSSTEAEYRAVANVASELSWICNLLGELGIPLSAPPVVYCDNIGATFLCANPVFHSRMKHIAVDYHFVRGQVQQGALRVAHVNTKDQLADALTKPLPRSRFIQLMNKIGVSQTPPS</sequence>
<feature type="domain" description="Integrase catalytic" evidence="2">
    <location>
        <begin position="509"/>
        <end position="672"/>
    </location>
</feature>
<dbReference type="PANTHER" id="PTHR11439">
    <property type="entry name" value="GAG-POL-RELATED RETROTRANSPOSON"/>
    <property type="match status" value="1"/>
</dbReference>
<name>A0A8T2BLW3_9BRAS</name>
<evidence type="ECO:0000313" key="3">
    <source>
        <dbReference type="EMBL" id="KAG7587359.1"/>
    </source>
</evidence>
<evidence type="ECO:0000313" key="4">
    <source>
        <dbReference type="Proteomes" id="UP000694240"/>
    </source>
</evidence>
<feature type="compositionally biased region" description="Pro residues" evidence="1">
    <location>
        <begin position="880"/>
        <end position="890"/>
    </location>
</feature>
<protein>
    <submittedName>
        <fullName evidence="3">GAG-pre-integrase domain</fullName>
    </submittedName>
</protein>
<gene>
    <name evidence="3" type="ORF">ISN45_Aa02g025640</name>
</gene>
<feature type="region of interest" description="Disordered" evidence="1">
    <location>
        <begin position="230"/>
        <end position="260"/>
    </location>
</feature>
<dbReference type="EMBL" id="JAEFBK010000007">
    <property type="protein sequence ID" value="KAG7587359.1"/>
    <property type="molecule type" value="Genomic_DNA"/>
</dbReference>
<dbReference type="Pfam" id="PF22936">
    <property type="entry name" value="Pol_BBD"/>
    <property type="match status" value="1"/>
</dbReference>
<dbReference type="InterPro" id="IPR057670">
    <property type="entry name" value="SH3_retrovirus"/>
</dbReference>
<comment type="caution">
    <text evidence="3">The sequence shown here is derived from an EMBL/GenBank/DDBJ whole genome shotgun (WGS) entry which is preliminary data.</text>
</comment>
<evidence type="ECO:0000259" key="2">
    <source>
        <dbReference type="PROSITE" id="PS50994"/>
    </source>
</evidence>
<feature type="compositionally biased region" description="Pro residues" evidence="1">
    <location>
        <begin position="769"/>
        <end position="785"/>
    </location>
</feature>
<feature type="compositionally biased region" description="Low complexity" evidence="1">
    <location>
        <begin position="239"/>
        <end position="256"/>
    </location>
</feature>